<evidence type="ECO:0000256" key="1">
    <source>
        <dbReference type="ARBA" id="ARBA00004496"/>
    </source>
</evidence>
<evidence type="ECO:0000256" key="2">
    <source>
        <dbReference type="ARBA" id="ARBA00022490"/>
    </source>
</evidence>
<name>A0A7J6M1M3_PERCH</name>
<organism evidence="5 6">
    <name type="scientific">Perkinsus chesapeaki</name>
    <name type="common">Clam parasite</name>
    <name type="synonym">Perkinsus andrewsi</name>
    <dbReference type="NCBI Taxonomy" id="330153"/>
    <lineage>
        <taxon>Eukaryota</taxon>
        <taxon>Sar</taxon>
        <taxon>Alveolata</taxon>
        <taxon>Perkinsozoa</taxon>
        <taxon>Perkinsea</taxon>
        <taxon>Perkinsida</taxon>
        <taxon>Perkinsidae</taxon>
        <taxon>Perkinsus</taxon>
    </lineage>
</organism>
<evidence type="ECO:0000313" key="5">
    <source>
        <dbReference type="EMBL" id="KAF4664981.1"/>
    </source>
</evidence>
<dbReference type="GO" id="GO:0032259">
    <property type="term" value="P:methylation"/>
    <property type="evidence" value="ECO:0007669"/>
    <property type="project" value="UniProtKB-KW"/>
</dbReference>
<dbReference type="Pfam" id="PF10237">
    <property type="entry name" value="N6-adenineMlase"/>
    <property type="match status" value="1"/>
</dbReference>
<dbReference type="GO" id="GO:0005737">
    <property type="term" value="C:cytoplasm"/>
    <property type="evidence" value="ECO:0007669"/>
    <property type="project" value="UniProtKB-SubCell"/>
</dbReference>
<protein>
    <submittedName>
        <fullName evidence="5">N-6 adenine-specific DNA methyltransferase 2</fullName>
    </submittedName>
</protein>
<dbReference type="GO" id="GO:0016279">
    <property type="term" value="F:protein-lysine N-methyltransferase activity"/>
    <property type="evidence" value="ECO:0007669"/>
    <property type="project" value="InterPro"/>
</dbReference>
<dbReference type="EMBL" id="JAAPAO010000274">
    <property type="protein sequence ID" value="KAF4664981.1"/>
    <property type="molecule type" value="Genomic_DNA"/>
</dbReference>
<dbReference type="InterPro" id="IPR041370">
    <property type="entry name" value="Mlase_EEF1AKMT1/ZCCHC4"/>
</dbReference>
<gene>
    <name evidence="5" type="primary">N6AMT2</name>
    <name evidence="5" type="ORF">FOL47_004849</name>
</gene>
<dbReference type="Proteomes" id="UP000591131">
    <property type="component" value="Unassembled WGS sequence"/>
</dbReference>
<comment type="subcellular location">
    <subcellularLocation>
        <location evidence="1">Cytoplasm</location>
    </subcellularLocation>
</comment>
<evidence type="ECO:0000313" key="6">
    <source>
        <dbReference type="Proteomes" id="UP000591131"/>
    </source>
</evidence>
<keyword evidence="2" id="KW-0963">Cytoplasm</keyword>
<dbReference type="PANTHER" id="PTHR13200">
    <property type="entry name" value="EEF1A LYSINE METHYLTRANSFERASE 1"/>
    <property type="match status" value="1"/>
</dbReference>
<dbReference type="PANTHER" id="PTHR13200:SF1">
    <property type="entry name" value="NUCLEIC ACID BINDING PROTEIN"/>
    <property type="match status" value="1"/>
</dbReference>
<sequence>MTKTKPFTLREAAEFNQYWYSRKTIETLIDELLHLQESRKPEEGPLRVACLSTPSVFFTIGASKELKGTLDCWLFDFDPQLLQEKNCTKFDYREPEGIPQDLMHVFDCVVIDPPFITNEVWKSYAIAAKLLGTEGSAIIGSSVRENGDLLRDLLGMSPVKFQPSIPNLVYQYDFFTNYLADGPLGQINTEV</sequence>
<keyword evidence="6" id="KW-1185">Reference proteome</keyword>
<comment type="caution">
    <text evidence="5">The sequence shown here is derived from an EMBL/GenBank/DDBJ whole genome shotgun (WGS) entry which is preliminary data.</text>
</comment>
<dbReference type="InterPro" id="IPR019369">
    <property type="entry name" value="Efm5/EEF1AKMT1"/>
</dbReference>
<dbReference type="OrthoDB" id="206354at2759"/>
<keyword evidence="3 5" id="KW-0489">Methyltransferase</keyword>
<reference evidence="5 6" key="1">
    <citation type="submission" date="2020-04" db="EMBL/GenBank/DDBJ databases">
        <title>Perkinsus chesapeaki whole genome sequence.</title>
        <authorList>
            <person name="Bogema D.R."/>
        </authorList>
    </citation>
    <scope>NUCLEOTIDE SEQUENCE [LARGE SCALE GENOMIC DNA]</scope>
    <source>
        <strain evidence="5">ATCC PRA-425</strain>
    </source>
</reference>
<dbReference type="AlphaFoldDB" id="A0A7J6M1M3"/>
<keyword evidence="4 5" id="KW-0808">Transferase</keyword>
<proteinExistence type="predicted"/>
<evidence type="ECO:0000256" key="3">
    <source>
        <dbReference type="ARBA" id="ARBA00022603"/>
    </source>
</evidence>
<evidence type="ECO:0000256" key="4">
    <source>
        <dbReference type="ARBA" id="ARBA00022679"/>
    </source>
</evidence>
<accession>A0A7J6M1M3</accession>